<proteinExistence type="inferred from homology"/>
<sequence>MLKHTPLVALVLLGACTVGPNYAGPPKAASDAVARGGFVRAKDTTLVPAPGLARWWEALGDATLNGLVDDALAHSPNIDLAQARIREAQAQLTSRRANELPSVSASATYLHAGLPGTNLGGSSSDGSSSGDVSSLNFYNLGGTASWEIDLFGGGRRGIEQARAGVAQRFADLADAQVSLSAQVAQAYVNLRDVQERQRLNAESSKLQRQALDLTRQRLQAGTASQLDVQRLQNQVQNTDAQNVPLAAQIDQYKDQLAALTGRTPGALDPQLDALAPVPLPPAQVPVGDPATLIAHRPDIRSAERALAAGNANIGVQTAKLYPKINFMGILGLGGTSPGDVFDPGKLTALVAPMLSWSFLDFGRTRAAIHTAEAQRDQAEAQYRETVLEALQDAEKNLSLFGNVRQQLGQLRGAEATAEQSSRLNAQRYQAGTSTLIDQLDIERQRLSAAIAVAQAKAQLTNAYIGVQKSLGLGWSDPATRAPVSSGG</sequence>
<evidence type="ECO:0000256" key="2">
    <source>
        <dbReference type="RuleBase" id="RU362097"/>
    </source>
</evidence>
<dbReference type="OrthoDB" id="7181739at2"/>
<keyword evidence="2" id="KW-0449">Lipoprotein</keyword>
<comment type="similarity">
    <text evidence="1 2">Belongs to the outer membrane factor (OMF) (TC 1.B.17) family.</text>
</comment>
<dbReference type="Proteomes" id="UP000094256">
    <property type="component" value="Chromosome"/>
</dbReference>
<dbReference type="PANTHER" id="PTHR30203:SF25">
    <property type="entry name" value="OUTER MEMBRANE PROTEIN-RELATED"/>
    <property type="match status" value="1"/>
</dbReference>
<dbReference type="GO" id="GO:0005886">
    <property type="term" value="C:plasma membrane"/>
    <property type="evidence" value="ECO:0007669"/>
    <property type="project" value="UniProtKB-SubCell"/>
</dbReference>
<dbReference type="EMBL" id="CP014168">
    <property type="protein sequence ID" value="AOH86226.1"/>
    <property type="molecule type" value="Genomic_DNA"/>
</dbReference>
<gene>
    <name evidence="3" type="ORF">AWL63_21955</name>
</gene>
<dbReference type="PROSITE" id="PS51257">
    <property type="entry name" value="PROKAR_LIPOPROTEIN"/>
    <property type="match status" value="1"/>
</dbReference>
<dbReference type="RefSeq" id="WP_069206738.1">
    <property type="nucleotide sequence ID" value="NZ_CP014168.1"/>
</dbReference>
<accession>A0A1B3ZFL6</accession>
<feature type="chain" id="PRO_5008446533" evidence="2">
    <location>
        <begin position="24"/>
        <end position="487"/>
    </location>
</feature>
<dbReference type="Gene3D" id="2.20.200.10">
    <property type="entry name" value="Outer membrane efflux proteins (OEP)"/>
    <property type="match status" value="1"/>
</dbReference>
<dbReference type="SUPFAM" id="SSF56954">
    <property type="entry name" value="Outer membrane efflux proteins (OEP)"/>
    <property type="match status" value="1"/>
</dbReference>
<dbReference type="KEGG" id="span:AWL63_21955"/>
<organism evidence="3 4">
    <name type="scientific">Sphingomonas panacis</name>
    <dbReference type="NCBI Taxonomy" id="1560345"/>
    <lineage>
        <taxon>Bacteria</taxon>
        <taxon>Pseudomonadati</taxon>
        <taxon>Pseudomonadota</taxon>
        <taxon>Alphaproteobacteria</taxon>
        <taxon>Sphingomonadales</taxon>
        <taxon>Sphingomonadaceae</taxon>
        <taxon>Sphingomonas</taxon>
    </lineage>
</organism>
<dbReference type="InterPro" id="IPR010131">
    <property type="entry name" value="MdtP/NodT-like"/>
</dbReference>
<keyword evidence="2" id="KW-0472">Membrane</keyword>
<reference evidence="3 4" key="1">
    <citation type="submission" date="2016-01" db="EMBL/GenBank/DDBJ databases">
        <title>Complete genome and mega plasmid sequence of Sphingomonas panacis DCY99 elicits systemic resistance in rice to Xanthomonas oryzae.</title>
        <authorList>
            <person name="Kim Y.J."/>
            <person name="Yang D.C."/>
            <person name="Sing P."/>
        </authorList>
    </citation>
    <scope>NUCLEOTIDE SEQUENCE [LARGE SCALE GENOMIC DNA]</scope>
    <source>
        <strain evidence="3 4">DCY99</strain>
    </source>
</reference>
<keyword evidence="2" id="KW-0732">Signal</keyword>
<keyword evidence="2" id="KW-1134">Transmembrane beta strand</keyword>
<dbReference type="AlphaFoldDB" id="A0A1B3ZFL6"/>
<feature type="signal peptide" evidence="2">
    <location>
        <begin position="1"/>
        <end position="23"/>
    </location>
</feature>
<dbReference type="Pfam" id="PF02321">
    <property type="entry name" value="OEP"/>
    <property type="match status" value="2"/>
</dbReference>
<comment type="subcellular location">
    <subcellularLocation>
        <location evidence="2">Cell membrane</location>
        <topology evidence="2">Lipid-anchor</topology>
    </subcellularLocation>
</comment>
<protein>
    <submittedName>
        <fullName evidence="3">RND transporter</fullName>
    </submittedName>
</protein>
<keyword evidence="4" id="KW-1185">Reference proteome</keyword>
<name>A0A1B3ZFL6_9SPHN</name>
<dbReference type="Gene3D" id="1.20.1600.10">
    <property type="entry name" value="Outer membrane efflux proteins (OEP)"/>
    <property type="match status" value="1"/>
</dbReference>
<dbReference type="NCBIfam" id="TIGR01845">
    <property type="entry name" value="outer_NodT"/>
    <property type="match status" value="1"/>
</dbReference>
<keyword evidence="2" id="KW-0564">Palmitate</keyword>
<keyword evidence="2" id="KW-0812">Transmembrane</keyword>
<dbReference type="PANTHER" id="PTHR30203">
    <property type="entry name" value="OUTER MEMBRANE CATION EFFLUX PROTEIN"/>
    <property type="match status" value="1"/>
</dbReference>
<evidence type="ECO:0000256" key="1">
    <source>
        <dbReference type="ARBA" id="ARBA00007613"/>
    </source>
</evidence>
<dbReference type="GO" id="GO:0015562">
    <property type="term" value="F:efflux transmembrane transporter activity"/>
    <property type="evidence" value="ECO:0007669"/>
    <property type="project" value="InterPro"/>
</dbReference>
<dbReference type="STRING" id="1560345.AWL63_21955"/>
<evidence type="ECO:0000313" key="3">
    <source>
        <dbReference type="EMBL" id="AOH86226.1"/>
    </source>
</evidence>
<dbReference type="InterPro" id="IPR003423">
    <property type="entry name" value="OMP_efflux"/>
</dbReference>
<evidence type="ECO:0000313" key="4">
    <source>
        <dbReference type="Proteomes" id="UP000094256"/>
    </source>
</evidence>